<reference evidence="2 3" key="1">
    <citation type="journal article" date="2022" name="bioRxiv">
        <title>Genomics of Preaxostyla Flagellates Illuminates Evolutionary Transitions and the Path Towards Mitochondrial Loss.</title>
        <authorList>
            <person name="Novak L.V.F."/>
            <person name="Treitli S.C."/>
            <person name="Pyrih J."/>
            <person name="Halakuc P."/>
            <person name="Pipaliya S.V."/>
            <person name="Vacek V."/>
            <person name="Brzon O."/>
            <person name="Soukal P."/>
            <person name="Eme L."/>
            <person name="Dacks J.B."/>
            <person name="Karnkowska A."/>
            <person name="Elias M."/>
            <person name="Hampl V."/>
        </authorList>
    </citation>
    <scope>NUCLEOTIDE SEQUENCE [LARGE SCALE GENOMIC DNA]</scope>
    <source>
        <strain evidence="2">NAU3</strain>
        <tissue evidence="2">Gut</tissue>
    </source>
</reference>
<feature type="compositionally biased region" description="Low complexity" evidence="1">
    <location>
        <begin position="110"/>
        <end position="120"/>
    </location>
</feature>
<feature type="compositionally biased region" description="Polar residues" evidence="1">
    <location>
        <begin position="165"/>
        <end position="203"/>
    </location>
</feature>
<dbReference type="EMBL" id="JARBJD010000150">
    <property type="protein sequence ID" value="KAK2949759.1"/>
    <property type="molecule type" value="Genomic_DNA"/>
</dbReference>
<comment type="caution">
    <text evidence="2">The sequence shown here is derived from an EMBL/GenBank/DDBJ whole genome shotgun (WGS) entry which is preliminary data.</text>
</comment>
<evidence type="ECO:0000313" key="3">
    <source>
        <dbReference type="Proteomes" id="UP001281761"/>
    </source>
</evidence>
<feature type="region of interest" description="Disordered" evidence="1">
    <location>
        <begin position="305"/>
        <end position="346"/>
    </location>
</feature>
<sequence>MYADETGQKVLVKDEKLNRIFWLPKGHLIKTPLPIVRTTPRAIHPTKQERFHVHTWLSSSCAPANHPSSLPKQTTLLFAQRSHEIQCPSPDRPSNPNFKQSDHHPPTFHPSTSCSSPVPTPSQQVFFPCPATPLAHFPLHPRSTSRLPPAHPKSSHVHETPPSTPFQLSRSRLQHAGSTHALSNRSKQRTATQTNSVFASENSGRSEVNCERSVIPENEDDRTCTEADAELNGLGVDGWRDPPSFVPLPPKLPFLCSSTLLLHKSRGAVRSAPQHLLSAPLHPSPSLLDLPPLSLLPLNLSLTTSASRPNQSQQTAPSEEAAQTVPPSLPQQSDANHPATTCPPTSHFQSPFRVRVFDVSIVLFPNLNSSISAPITTPFPFRLPLPAFLHDLQSLHRITPTHFIAKSVRSSEGEPIIQRPSA</sequence>
<organism evidence="2 3">
    <name type="scientific">Blattamonas nauphoetae</name>
    <dbReference type="NCBI Taxonomy" id="2049346"/>
    <lineage>
        <taxon>Eukaryota</taxon>
        <taxon>Metamonada</taxon>
        <taxon>Preaxostyla</taxon>
        <taxon>Oxymonadida</taxon>
        <taxon>Blattamonas</taxon>
    </lineage>
</organism>
<feature type="region of interest" description="Disordered" evidence="1">
    <location>
        <begin position="140"/>
        <end position="203"/>
    </location>
</feature>
<name>A0ABQ9XDI8_9EUKA</name>
<evidence type="ECO:0000256" key="1">
    <source>
        <dbReference type="SAM" id="MobiDB-lite"/>
    </source>
</evidence>
<feature type="region of interest" description="Disordered" evidence="1">
    <location>
        <begin position="83"/>
        <end position="120"/>
    </location>
</feature>
<evidence type="ECO:0000313" key="2">
    <source>
        <dbReference type="EMBL" id="KAK2949759.1"/>
    </source>
</evidence>
<keyword evidence="3" id="KW-1185">Reference proteome</keyword>
<protein>
    <submittedName>
        <fullName evidence="2">Uncharacterized protein</fullName>
    </submittedName>
</protein>
<accession>A0ABQ9XDI8</accession>
<feature type="compositionally biased region" description="Polar residues" evidence="1">
    <location>
        <begin position="308"/>
        <end position="317"/>
    </location>
</feature>
<dbReference type="Proteomes" id="UP001281761">
    <property type="component" value="Unassembled WGS sequence"/>
</dbReference>
<proteinExistence type="predicted"/>
<gene>
    <name evidence="2" type="ORF">BLNAU_15333</name>
</gene>
<feature type="compositionally biased region" description="Polar residues" evidence="1">
    <location>
        <begin position="330"/>
        <end position="346"/>
    </location>
</feature>